<keyword evidence="3" id="KW-1185">Reference proteome</keyword>
<name>A0ABR2YRL7_9CHLO</name>
<gene>
    <name evidence="2" type="ORF">WJX75_004060</name>
</gene>
<feature type="compositionally biased region" description="Polar residues" evidence="1">
    <location>
        <begin position="21"/>
        <end position="34"/>
    </location>
</feature>
<organism evidence="2 3">
    <name type="scientific">Coccomyxa subellipsoidea</name>
    <dbReference type="NCBI Taxonomy" id="248742"/>
    <lineage>
        <taxon>Eukaryota</taxon>
        <taxon>Viridiplantae</taxon>
        <taxon>Chlorophyta</taxon>
        <taxon>core chlorophytes</taxon>
        <taxon>Trebouxiophyceae</taxon>
        <taxon>Trebouxiophyceae incertae sedis</taxon>
        <taxon>Coccomyxaceae</taxon>
        <taxon>Coccomyxa</taxon>
    </lineage>
</organism>
<accession>A0ABR2YRL7</accession>
<reference evidence="2 3" key="1">
    <citation type="journal article" date="2024" name="Nat. Commun.">
        <title>Phylogenomics reveals the evolutionary origins of lichenization in chlorophyte algae.</title>
        <authorList>
            <person name="Puginier C."/>
            <person name="Libourel C."/>
            <person name="Otte J."/>
            <person name="Skaloud P."/>
            <person name="Haon M."/>
            <person name="Grisel S."/>
            <person name="Petersen M."/>
            <person name="Berrin J.G."/>
            <person name="Delaux P.M."/>
            <person name="Dal Grande F."/>
            <person name="Keller J."/>
        </authorList>
    </citation>
    <scope>NUCLEOTIDE SEQUENCE [LARGE SCALE GENOMIC DNA]</scope>
    <source>
        <strain evidence="2 3">SAG 216-7</strain>
    </source>
</reference>
<evidence type="ECO:0000256" key="1">
    <source>
        <dbReference type="SAM" id="MobiDB-lite"/>
    </source>
</evidence>
<dbReference type="Proteomes" id="UP001491310">
    <property type="component" value="Unassembled WGS sequence"/>
</dbReference>
<proteinExistence type="predicted"/>
<dbReference type="EMBL" id="JALJOT010000006">
    <property type="protein sequence ID" value="KAK9909557.1"/>
    <property type="molecule type" value="Genomic_DNA"/>
</dbReference>
<evidence type="ECO:0000313" key="3">
    <source>
        <dbReference type="Proteomes" id="UP001491310"/>
    </source>
</evidence>
<protein>
    <submittedName>
        <fullName evidence="2">Uncharacterized protein</fullName>
    </submittedName>
</protein>
<sequence>MRSIQIGRPQSTAGVAPSHTLLPQGTSSPSSSLPATGLPKAATHETEASSSTEGAAQSDAAQIQSALKSVQAKLGRSLRAPERPLLDLGLGLSYELDTSDASLLVRLKVKDWFSLRVLPNQVLKVNKRWQLGNSPVALRVNYECPLDNLANPLQAPSRLMVRMENCIGRSVHLTPSGVDFDEHVFRLGEGTVMRAAGSVLFPRQLPVEEGENLINFRVQRFGLKALW</sequence>
<evidence type="ECO:0000313" key="2">
    <source>
        <dbReference type="EMBL" id="KAK9909557.1"/>
    </source>
</evidence>
<comment type="caution">
    <text evidence="2">The sequence shown here is derived from an EMBL/GenBank/DDBJ whole genome shotgun (WGS) entry which is preliminary data.</text>
</comment>
<feature type="region of interest" description="Disordered" evidence="1">
    <location>
        <begin position="1"/>
        <end position="60"/>
    </location>
</feature>